<dbReference type="PANTHER" id="PTHR32322">
    <property type="entry name" value="INNER MEMBRANE TRANSPORTER"/>
    <property type="match status" value="1"/>
</dbReference>
<feature type="transmembrane region" description="Helical" evidence="5">
    <location>
        <begin position="93"/>
        <end position="119"/>
    </location>
</feature>
<reference evidence="7 8" key="1">
    <citation type="journal article" date="2019" name="Int. J. Syst. Evol. Microbiol.">
        <title>The Global Catalogue of Microorganisms (GCM) 10K type strain sequencing project: providing services to taxonomists for standard genome sequencing and annotation.</title>
        <authorList>
            <consortium name="The Broad Institute Genomics Platform"/>
            <consortium name="The Broad Institute Genome Sequencing Center for Infectious Disease"/>
            <person name="Wu L."/>
            <person name="Ma J."/>
        </authorList>
    </citation>
    <scope>NUCLEOTIDE SEQUENCE [LARGE SCALE GENOMIC DNA]</scope>
    <source>
        <strain evidence="7 8">NBRC 111368</strain>
    </source>
</reference>
<keyword evidence="2 5" id="KW-0812">Transmembrane</keyword>
<keyword evidence="4 5" id="KW-0472">Membrane</keyword>
<feature type="transmembrane region" description="Helical" evidence="5">
    <location>
        <begin position="34"/>
        <end position="54"/>
    </location>
</feature>
<dbReference type="Proteomes" id="UP001596328">
    <property type="component" value="Unassembled WGS sequence"/>
</dbReference>
<sequence length="122" mass="12825">MSTRRTVVLFVLASLLFGGTFVGAKAGLDYFPPLLFVAFRFDVAAVVLLSYAAVTSDPGELFPRTRGDWGGVLATGVLVIGLANALLFVGQQYATSAVASVVFSLNPVLTPVFAALLLADER</sequence>
<comment type="subcellular location">
    <subcellularLocation>
        <location evidence="1">Membrane</location>
        <topology evidence="1">Multi-pass membrane protein</topology>
    </subcellularLocation>
</comment>
<evidence type="ECO:0000256" key="4">
    <source>
        <dbReference type="ARBA" id="ARBA00023136"/>
    </source>
</evidence>
<keyword evidence="3 5" id="KW-1133">Transmembrane helix</keyword>
<feature type="transmembrane region" description="Helical" evidence="5">
    <location>
        <begin position="66"/>
        <end position="87"/>
    </location>
</feature>
<dbReference type="Pfam" id="PF00892">
    <property type="entry name" value="EamA"/>
    <property type="match status" value="1"/>
</dbReference>
<dbReference type="EMBL" id="JBHSWU010001073">
    <property type="protein sequence ID" value="MFC6726380.1"/>
    <property type="molecule type" value="Genomic_DNA"/>
</dbReference>
<evidence type="ECO:0000313" key="7">
    <source>
        <dbReference type="EMBL" id="MFC6726380.1"/>
    </source>
</evidence>
<dbReference type="InterPro" id="IPR050638">
    <property type="entry name" value="AA-Vitamin_Transporters"/>
</dbReference>
<dbReference type="PANTHER" id="PTHR32322:SF2">
    <property type="entry name" value="EAMA DOMAIN-CONTAINING PROTEIN"/>
    <property type="match status" value="1"/>
</dbReference>
<accession>A0ABD5S3Y8</accession>
<proteinExistence type="predicted"/>
<comment type="caution">
    <text evidence="7">The sequence shown here is derived from an EMBL/GenBank/DDBJ whole genome shotgun (WGS) entry which is preliminary data.</text>
</comment>
<name>A0ABD5S3Y8_9EURY</name>
<dbReference type="AlphaFoldDB" id="A0ABD5S3Y8"/>
<evidence type="ECO:0000256" key="1">
    <source>
        <dbReference type="ARBA" id="ARBA00004141"/>
    </source>
</evidence>
<feature type="non-terminal residue" evidence="7">
    <location>
        <position position="122"/>
    </location>
</feature>
<evidence type="ECO:0000256" key="2">
    <source>
        <dbReference type="ARBA" id="ARBA00022692"/>
    </source>
</evidence>
<keyword evidence="8" id="KW-1185">Reference proteome</keyword>
<evidence type="ECO:0000313" key="8">
    <source>
        <dbReference type="Proteomes" id="UP001596328"/>
    </source>
</evidence>
<dbReference type="InterPro" id="IPR037185">
    <property type="entry name" value="EmrE-like"/>
</dbReference>
<gene>
    <name evidence="7" type="ORF">ACFQE1_18830</name>
</gene>
<protein>
    <submittedName>
        <fullName evidence="7">DMT family transporter</fullName>
    </submittedName>
</protein>
<evidence type="ECO:0000259" key="6">
    <source>
        <dbReference type="Pfam" id="PF00892"/>
    </source>
</evidence>
<dbReference type="GO" id="GO:0016020">
    <property type="term" value="C:membrane"/>
    <property type="evidence" value="ECO:0007669"/>
    <property type="project" value="UniProtKB-SubCell"/>
</dbReference>
<dbReference type="SUPFAM" id="SSF103481">
    <property type="entry name" value="Multidrug resistance efflux transporter EmrE"/>
    <property type="match status" value="1"/>
</dbReference>
<organism evidence="7 8">
    <name type="scientific">Halobium palmae</name>
    <dbReference type="NCBI Taxonomy" id="1776492"/>
    <lineage>
        <taxon>Archaea</taxon>
        <taxon>Methanobacteriati</taxon>
        <taxon>Methanobacteriota</taxon>
        <taxon>Stenosarchaea group</taxon>
        <taxon>Halobacteria</taxon>
        <taxon>Halobacteriales</taxon>
        <taxon>Haloferacaceae</taxon>
        <taxon>Halobium</taxon>
    </lineage>
</organism>
<evidence type="ECO:0000256" key="3">
    <source>
        <dbReference type="ARBA" id="ARBA00022989"/>
    </source>
</evidence>
<feature type="domain" description="EamA" evidence="6">
    <location>
        <begin position="6"/>
        <end position="119"/>
    </location>
</feature>
<evidence type="ECO:0000256" key="5">
    <source>
        <dbReference type="SAM" id="Phobius"/>
    </source>
</evidence>
<dbReference type="InterPro" id="IPR000620">
    <property type="entry name" value="EamA_dom"/>
</dbReference>